<evidence type="ECO:0008006" key="3">
    <source>
        <dbReference type="Google" id="ProtNLM"/>
    </source>
</evidence>
<gene>
    <name evidence="1" type="ORF">PFISCL1PPCAC_28964</name>
</gene>
<evidence type="ECO:0000313" key="2">
    <source>
        <dbReference type="Proteomes" id="UP001432322"/>
    </source>
</evidence>
<dbReference type="Proteomes" id="UP001432322">
    <property type="component" value="Unassembled WGS sequence"/>
</dbReference>
<protein>
    <recommendedName>
        <fullName evidence="3">RING-type domain-containing protein</fullName>
    </recommendedName>
</protein>
<dbReference type="AlphaFoldDB" id="A0AAV5X2G7"/>
<reference evidence="1" key="1">
    <citation type="submission" date="2023-10" db="EMBL/GenBank/DDBJ databases">
        <title>Genome assembly of Pristionchus species.</title>
        <authorList>
            <person name="Yoshida K."/>
            <person name="Sommer R.J."/>
        </authorList>
    </citation>
    <scope>NUCLEOTIDE SEQUENCE</scope>
    <source>
        <strain evidence="1">RS5133</strain>
    </source>
</reference>
<proteinExistence type="predicted"/>
<keyword evidence="2" id="KW-1185">Reference proteome</keyword>
<comment type="caution">
    <text evidence="1">The sequence shown here is derived from an EMBL/GenBank/DDBJ whole genome shotgun (WGS) entry which is preliminary data.</text>
</comment>
<evidence type="ECO:0000313" key="1">
    <source>
        <dbReference type="EMBL" id="GMT37667.1"/>
    </source>
</evidence>
<sequence>MASLLQSSRPRDSLLFPRTSQMMILHEHLKDGERDFVYIRSLTRRMFDRIRELRCTKCTTLLSSRTPPWTGPCGHFFCNDHKGINFTTNPDDVYEKHHVCDESGEVPIPSSRTGSVTNNLLLRDVHSAMATRSAFSCVDCKGIHPSTTALAAPNVPCRMAATELCACGVLRRSTKTTAIDFDTSKNRMRYLLVPLVLSSTHLTYWTSP</sequence>
<name>A0AAV5X2G7_9BILA</name>
<organism evidence="1 2">
    <name type="scientific">Pristionchus fissidentatus</name>
    <dbReference type="NCBI Taxonomy" id="1538716"/>
    <lineage>
        <taxon>Eukaryota</taxon>
        <taxon>Metazoa</taxon>
        <taxon>Ecdysozoa</taxon>
        <taxon>Nematoda</taxon>
        <taxon>Chromadorea</taxon>
        <taxon>Rhabditida</taxon>
        <taxon>Rhabditina</taxon>
        <taxon>Diplogasteromorpha</taxon>
        <taxon>Diplogasteroidea</taxon>
        <taxon>Neodiplogasteridae</taxon>
        <taxon>Pristionchus</taxon>
    </lineage>
</organism>
<accession>A0AAV5X2G7</accession>
<dbReference type="EMBL" id="BTSY01000220">
    <property type="protein sequence ID" value="GMT37667.1"/>
    <property type="molecule type" value="Genomic_DNA"/>
</dbReference>